<organism evidence="2 3">
    <name type="scientific">Enterococcus avium</name>
    <name type="common">Streptococcus avium</name>
    <dbReference type="NCBI Taxonomy" id="33945"/>
    <lineage>
        <taxon>Bacteria</taxon>
        <taxon>Bacillati</taxon>
        <taxon>Bacillota</taxon>
        <taxon>Bacilli</taxon>
        <taxon>Lactobacillales</taxon>
        <taxon>Enterococcaceae</taxon>
        <taxon>Enterococcus</taxon>
    </lineage>
</organism>
<dbReference type="Proteomes" id="UP001264335">
    <property type="component" value="Unassembled WGS sequence"/>
</dbReference>
<protein>
    <submittedName>
        <fullName evidence="2">PcfB family protein</fullName>
    </submittedName>
</protein>
<gene>
    <name evidence="2" type="ORF">P7D79_01415</name>
</gene>
<evidence type="ECO:0000256" key="1">
    <source>
        <dbReference type="SAM" id="MobiDB-lite"/>
    </source>
</evidence>
<dbReference type="AlphaFoldDB" id="A0ABD5F486"/>
<dbReference type="EMBL" id="JARPWY010000002">
    <property type="protein sequence ID" value="MDT2512880.1"/>
    <property type="molecule type" value="Genomic_DNA"/>
</dbReference>
<feature type="region of interest" description="Disordered" evidence="1">
    <location>
        <begin position="319"/>
        <end position="341"/>
    </location>
</feature>
<proteinExistence type="predicted"/>
<accession>A0ABD5F486</accession>
<dbReference type="RefSeq" id="WP_070503230.1">
    <property type="nucleotide sequence ID" value="NZ_CABGUH010000035.1"/>
</dbReference>
<evidence type="ECO:0000313" key="3">
    <source>
        <dbReference type="Proteomes" id="UP001264335"/>
    </source>
</evidence>
<dbReference type="Pfam" id="PF12687">
    <property type="entry name" value="DUF3801"/>
    <property type="match status" value="1"/>
</dbReference>
<dbReference type="InterPro" id="IPR024234">
    <property type="entry name" value="DUF3801"/>
</dbReference>
<name>A0ABD5F486_ENTAV</name>
<evidence type="ECO:0000313" key="2">
    <source>
        <dbReference type="EMBL" id="MDT2512880.1"/>
    </source>
</evidence>
<comment type="caution">
    <text evidence="2">The sequence shown here is derived from an EMBL/GenBank/DDBJ whole genome shotgun (WGS) entry which is preliminary data.</text>
</comment>
<sequence length="371" mass="43204">MELEKLGDPLSKNDYLDHYSLLIKYVLQELTFADWKNPQIIELFDMEMIRAETQWFNFVEKEGRPPDYSFLQNEVTNFGIERSAMFNGYTEGLSLDNFVHFHIEQLKLDNLLDVHLFDKKDLKFIESYERNKAKEYFLKRDKYITGYEDFRISRNQTMQQAGYTQLKIDFVNDPTLIPYQKKEVVDLAVNDERVAEFVLNSQKNMLRALMRAASNTTVTTTKAIGKGAYTGTKKIVDHQLNTGKQRYSKLKKQGTLEHVDVSKTELKPLMQEMKKYKIDFSVKENKETGKIHVFFKAKDRDTLNIALENLVAKFDNQKEMEKESAKEASLDTKEKGLTEKLDQLEEKAEAINAQRAEVAKGAKDKNKGQER</sequence>
<reference evidence="2 3" key="1">
    <citation type="submission" date="2023-03" db="EMBL/GenBank/DDBJ databases">
        <authorList>
            <person name="Shen W."/>
            <person name="Cai J."/>
        </authorList>
    </citation>
    <scope>NUCLEOTIDE SEQUENCE [LARGE SCALE GENOMIC DNA]</scope>
    <source>
        <strain evidence="2 3">Y2</strain>
    </source>
</reference>